<gene>
    <name evidence="4" type="ORF">SAMN04487989_10797</name>
</gene>
<dbReference type="STRING" id="649333.SAMN04487989_10797"/>
<dbReference type="SUPFAM" id="SSF56925">
    <property type="entry name" value="OMPA-like"/>
    <property type="match status" value="1"/>
</dbReference>
<dbReference type="Proteomes" id="UP000198705">
    <property type="component" value="Unassembled WGS sequence"/>
</dbReference>
<evidence type="ECO:0000313" key="4">
    <source>
        <dbReference type="EMBL" id="SFN96109.1"/>
    </source>
</evidence>
<feature type="signal peptide" evidence="2">
    <location>
        <begin position="1"/>
        <end position="21"/>
    </location>
</feature>
<dbReference type="AlphaFoldDB" id="A0A1I5DA34"/>
<reference evidence="5" key="1">
    <citation type="submission" date="2016-10" db="EMBL/GenBank/DDBJ databases">
        <authorList>
            <person name="Varghese N."/>
            <person name="Submissions S."/>
        </authorList>
    </citation>
    <scope>NUCLEOTIDE SEQUENCE [LARGE SCALE GENOMIC DNA]</scope>
    <source>
        <strain evidence="5">DSM 23925</strain>
    </source>
</reference>
<feature type="chain" id="PRO_5011544301" evidence="2">
    <location>
        <begin position="22"/>
        <end position="210"/>
    </location>
</feature>
<dbReference type="InterPro" id="IPR011250">
    <property type="entry name" value="OMP/PagP_B-barrel"/>
</dbReference>
<evidence type="ECO:0000313" key="5">
    <source>
        <dbReference type="Proteomes" id="UP000198705"/>
    </source>
</evidence>
<evidence type="ECO:0000256" key="1">
    <source>
        <dbReference type="ARBA" id="ARBA00022729"/>
    </source>
</evidence>
<dbReference type="EMBL" id="FOVN01000007">
    <property type="protein sequence ID" value="SFN96109.1"/>
    <property type="molecule type" value="Genomic_DNA"/>
</dbReference>
<keyword evidence="1 2" id="KW-0732">Signal</keyword>
<feature type="domain" description="Outer membrane protein beta-barrel" evidence="3">
    <location>
        <begin position="10"/>
        <end position="192"/>
    </location>
</feature>
<sequence>MKKLNVMLLALALFAAIGAQAQDNMETKTSKFNIIAFGGIGYGIMDNDNAPNYNMNSNTGDLLLNYRIHSKFGIATGVGFNQLSGNGFNTVGNFYHDRMLVRIPLLLTFNKEVADKFSIIGHLGPYAQNVFKDEYTFNTAKIKDVYDGWNFGFQLGLGFVYQIEPHFGVGINYTGQSDFTQLETRNNQVISDEQKLKNMNTFGLILQFNL</sequence>
<keyword evidence="5" id="KW-1185">Reference proteome</keyword>
<protein>
    <submittedName>
        <fullName evidence="4">Outer membrane protein beta-barrel domain-containing protein</fullName>
    </submittedName>
</protein>
<accession>A0A1I5DA34</accession>
<evidence type="ECO:0000259" key="3">
    <source>
        <dbReference type="Pfam" id="PF13505"/>
    </source>
</evidence>
<organism evidence="4 5">
    <name type="scientific">Bizionia echini</name>
    <dbReference type="NCBI Taxonomy" id="649333"/>
    <lineage>
        <taxon>Bacteria</taxon>
        <taxon>Pseudomonadati</taxon>
        <taxon>Bacteroidota</taxon>
        <taxon>Flavobacteriia</taxon>
        <taxon>Flavobacteriales</taxon>
        <taxon>Flavobacteriaceae</taxon>
        <taxon>Bizionia</taxon>
    </lineage>
</organism>
<dbReference type="InterPro" id="IPR027385">
    <property type="entry name" value="Beta-barrel_OMP"/>
</dbReference>
<proteinExistence type="predicted"/>
<evidence type="ECO:0000256" key="2">
    <source>
        <dbReference type="SAM" id="SignalP"/>
    </source>
</evidence>
<name>A0A1I5DA34_9FLAO</name>
<dbReference type="Pfam" id="PF13505">
    <property type="entry name" value="OMP_b-brl"/>
    <property type="match status" value="1"/>
</dbReference>
<dbReference type="RefSeq" id="WP_177209051.1">
    <property type="nucleotide sequence ID" value="NZ_FOVN01000007.1"/>
</dbReference>